<proteinExistence type="predicted"/>
<protein>
    <recommendedName>
        <fullName evidence="4">Quinate permease</fullName>
    </recommendedName>
</protein>
<reference evidence="2 3" key="1">
    <citation type="submission" date="2021-07" db="EMBL/GenBank/DDBJ databases">
        <title>Genome data of Colletotrichum spaethianum.</title>
        <authorList>
            <person name="Utami Y.D."/>
            <person name="Hiruma K."/>
        </authorList>
    </citation>
    <scope>NUCLEOTIDE SEQUENCE [LARGE SCALE GENOMIC DNA]</scope>
    <source>
        <strain evidence="2 3">MAFF 242679</strain>
    </source>
</reference>
<evidence type="ECO:0008006" key="4">
    <source>
        <dbReference type="Google" id="ProtNLM"/>
    </source>
</evidence>
<evidence type="ECO:0000256" key="1">
    <source>
        <dbReference type="SAM" id="SignalP"/>
    </source>
</evidence>
<organism evidence="2 3">
    <name type="scientific">Colletotrichum liriopes</name>
    <dbReference type="NCBI Taxonomy" id="708192"/>
    <lineage>
        <taxon>Eukaryota</taxon>
        <taxon>Fungi</taxon>
        <taxon>Dikarya</taxon>
        <taxon>Ascomycota</taxon>
        <taxon>Pezizomycotina</taxon>
        <taxon>Sordariomycetes</taxon>
        <taxon>Hypocreomycetidae</taxon>
        <taxon>Glomerellales</taxon>
        <taxon>Glomerellaceae</taxon>
        <taxon>Colletotrichum</taxon>
        <taxon>Colletotrichum spaethianum species complex</taxon>
    </lineage>
</organism>
<dbReference type="EMBL" id="BPPX01000006">
    <property type="protein sequence ID" value="GJC81042.1"/>
    <property type="molecule type" value="Genomic_DNA"/>
</dbReference>
<keyword evidence="1" id="KW-0732">Signal</keyword>
<feature type="signal peptide" evidence="1">
    <location>
        <begin position="1"/>
        <end position="23"/>
    </location>
</feature>
<keyword evidence="3" id="KW-1185">Reference proteome</keyword>
<sequence length="65" mass="7677">MAIFFVTAFVVSVLIWLFVPEPAQRNSAEMDEMYQKGVLAWRMRKYVTDIQHTQRGDEVLENEKL</sequence>
<accession>A0AA37LQY4</accession>
<evidence type="ECO:0000313" key="2">
    <source>
        <dbReference type="EMBL" id="GJC81042.1"/>
    </source>
</evidence>
<dbReference type="AlphaFoldDB" id="A0AA37LQY4"/>
<name>A0AA37LQY4_9PEZI</name>
<feature type="chain" id="PRO_5041260164" description="Quinate permease" evidence="1">
    <location>
        <begin position="24"/>
        <end position="65"/>
    </location>
</feature>
<evidence type="ECO:0000313" key="3">
    <source>
        <dbReference type="Proteomes" id="UP001055172"/>
    </source>
</evidence>
<dbReference type="Proteomes" id="UP001055172">
    <property type="component" value="Unassembled WGS sequence"/>
</dbReference>
<gene>
    <name evidence="2" type="ORF">ColLi_03880</name>
</gene>
<comment type="caution">
    <text evidence="2">The sequence shown here is derived from an EMBL/GenBank/DDBJ whole genome shotgun (WGS) entry which is preliminary data.</text>
</comment>